<name>A0ABR7ZU92_9CYAN</name>
<evidence type="ECO:0000259" key="1">
    <source>
        <dbReference type="Pfam" id="PF13524"/>
    </source>
</evidence>
<feature type="domain" description="Spore protein YkvP/CgeB glycosyl transferase-like" evidence="1">
    <location>
        <begin position="6"/>
        <end position="54"/>
    </location>
</feature>
<evidence type="ECO:0000313" key="3">
    <source>
        <dbReference type="Proteomes" id="UP000642094"/>
    </source>
</evidence>
<gene>
    <name evidence="2" type="ORF">H6F41_02980</name>
</gene>
<evidence type="ECO:0000313" key="2">
    <source>
        <dbReference type="EMBL" id="MBD2187107.1"/>
    </source>
</evidence>
<dbReference type="RefSeq" id="WP_190401995.1">
    <property type="nucleotide sequence ID" value="NZ_JACJQB010000003.1"/>
</dbReference>
<accession>A0ABR7ZU92</accession>
<keyword evidence="3" id="KW-1185">Reference proteome</keyword>
<dbReference type="Proteomes" id="UP000642094">
    <property type="component" value="Unassembled WGS sequence"/>
</dbReference>
<sequence>MNLIEKLVAYKVIEECIEKVKWLLDHPETREAIAKAGRTRTLKGHTFAQRTIQLDAIIQNALK</sequence>
<dbReference type="InterPro" id="IPR055259">
    <property type="entry name" value="YkvP/CgeB_Glyco_trans-like"/>
</dbReference>
<protein>
    <submittedName>
        <fullName evidence="2">Glycosyltransferase family 1 protein</fullName>
    </submittedName>
</protein>
<proteinExistence type="predicted"/>
<dbReference type="EMBL" id="JACJQB010000003">
    <property type="protein sequence ID" value="MBD2187107.1"/>
    <property type="molecule type" value="Genomic_DNA"/>
</dbReference>
<reference evidence="2 3" key="1">
    <citation type="journal article" date="2020" name="ISME J.">
        <title>Comparative genomics reveals insights into cyanobacterial evolution and habitat adaptation.</title>
        <authorList>
            <person name="Chen M.Y."/>
            <person name="Teng W.K."/>
            <person name="Zhao L."/>
            <person name="Hu C.X."/>
            <person name="Zhou Y.K."/>
            <person name="Han B.P."/>
            <person name="Song L.R."/>
            <person name="Shu W.S."/>
        </authorList>
    </citation>
    <scope>NUCLEOTIDE SEQUENCE [LARGE SCALE GENOMIC DNA]</scope>
    <source>
        <strain evidence="2 3">FACHB-723</strain>
    </source>
</reference>
<organism evidence="2 3">
    <name type="scientific">Pseudanabaena mucicola FACHB-723</name>
    <dbReference type="NCBI Taxonomy" id="2692860"/>
    <lineage>
        <taxon>Bacteria</taxon>
        <taxon>Bacillati</taxon>
        <taxon>Cyanobacteriota</taxon>
        <taxon>Cyanophyceae</taxon>
        <taxon>Pseudanabaenales</taxon>
        <taxon>Pseudanabaenaceae</taxon>
        <taxon>Pseudanabaena</taxon>
    </lineage>
</organism>
<comment type="caution">
    <text evidence="2">The sequence shown here is derived from an EMBL/GenBank/DDBJ whole genome shotgun (WGS) entry which is preliminary data.</text>
</comment>
<dbReference type="Pfam" id="PF13524">
    <property type="entry name" value="Glyco_trans_1_2"/>
    <property type="match status" value="1"/>
</dbReference>